<dbReference type="EMBL" id="FOQO01000001">
    <property type="protein sequence ID" value="SFH89496.1"/>
    <property type="molecule type" value="Genomic_DNA"/>
</dbReference>
<dbReference type="OrthoDB" id="1082219at2"/>
<evidence type="ECO:0000313" key="2">
    <source>
        <dbReference type="Proteomes" id="UP000198670"/>
    </source>
</evidence>
<gene>
    <name evidence="1" type="ORF">SAMN05444682_101611</name>
</gene>
<name>A0A1I3DS00_9SPHI</name>
<accession>A0A1I3DS00</accession>
<dbReference type="Proteomes" id="UP000198670">
    <property type="component" value="Unassembled WGS sequence"/>
</dbReference>
<sequence>MPTRTNNLSSKELATLLKNAVQEGAGNAIKKEQPILEKLTKATAYRLYGRSNIDRWLREGLISTHTDDSSKTFLDRSELETVSGSSNRITYLPVTDR</sequence>
<protein>
    <submittedName>
        <fullName evidence="1">Uncharacterized protein</fullName>
    </submittedName>
</protein>
<reference evidence="1 2" key="1">
    <citation type="submission" date="2016-10" db="EMBL/GenBank/DDBJ databases">
        <authorList>
            <person name="de Groot N.N."/>
        </authorList>
    </citation>
    <scope>NUCLEOTIDE SEQUENCE [LARGE SCALE GENOMIC DNA]</scope>
    <source>
        <strain evidence="1 2">RK1</strain>
    </source>
</reference>
<organism evidence="1 2">
    <name type="scientific">Parapedobacter indicus</name>
    <dbReference type="NCBI Taxonomy" id="1477437"/>
    <lineage>
        <taxon>Bacteria</taxon>
        <taxon>Pseudomonadati</taxon>
        <taxon>Bacteroidota</taxon>
        <taxon>Sphingobacteriia</taxon>
        <taxon>Sphingobacteriales</taxon>
        <taxon>Sphingobacteriaceae</taxon>
        <taxon>Parapedobacter</taxon>
    </lineage>
</organism>
<keyword evidence="2" id="KW-1185">Reference proteome</keyword>
<proteinExistence type="predicted"/>
<dbReference type="AlphaFoldDB" id="A0A1I3DS00"/>
<evidence type="ECO:0000313" key="1">
    <source>
        <dbReference type="EMBL" id="SFH89496.1"/>
    </source>
</evidence>
<dbReference type="RefSeq" id="WP_090624015.1">
    <property type="nucleotide sequence ID" value="NZ_FOQO01000001.1"/>
</dbReference>
<dbReference type="STRING" id="1477437.SAMN05444682_101611"/>